<feature type="region of interest" description="Disordered" evidence="8">
    <location>
        <begin position="364"/>
        <end position="444"/>
    </location>
</feature>
<dbReference type="GO" id="GO:0009378">
    <property type="term" value="F:four-way junction helicase activity"/>
    <property type="evidence" value="ECO:0007669"/>
    <property type="project" value="TreeGrafter"/>
</dbReference>
<evidence type="ECO:0000256" key="1">
    <source>
        <dbReference type="ARBA" id="ARBA00005446"/>
    </source>
</evidence>
<dbReference type="InterPro" id="IPR001650">
    <property type="entry name" value="Helicase_C-like"/>
</dbReference>
<evidence type="ECO:0000259" key="9">
    <source>
        <dbReference type="PROSITE" id="PS51192"/>
    </source>
</evidence>
<feature type="compositionally biased region" description="Basic and acidic residues" evidence="8">
    <location>
        <begin position="401"/>
        <end position="417"/>
    </location>
</feature>
<keyword evidence="5" id="KW-0413">Isomerase</keyword>
<evidence type="ECO:0000313" key="11">
    <source>
        <dbReference type="EMBL" id="OJT07078.1"/>
    </source>
</evidence>
<dbReference type="SUPFAM" id="SSF52540">
    <property type="entry name" value="P-loop containing nucleoside triphosphate hydrolases"/>
    <property type="match status" value="1"/>
</dbReference>
<evidence type="ECO:0000256" key="7">
    <source>
        <dbReference type="ARBA" id="ARBA00034808"/>
    </source>
</evidence>
<feature type="compositionally biased region" description="Low complexity" evidence="8">
    <location>
        <begin position="364"/>
        <end position="377"/>
    </location>
</feature>
<dbReference type="SMART" id="SM00490">
    <property type="entry name" value="HELICc"/>
    <property type="match status" value="1"/>
</dbReference>
<protein>
    <recommendedName>
        <fullName evidence="7">DNA 3'-5' helicase</fullName>
        <ecNumber evidence="7">5.6.2.4</ecNumber>
    </recommendedName>
</protein>
<dbReference type="PANTHER" id="PTHR13710">
    <property type="entry name" value="DNA HELICASE RECQ FAMILY MEMBER"/>
    <property type="match status" value="1"/>
</dbReference>
<feature type="domain" description="Helicase C-terminal" evidence="10">
    <location>
        <begin position="229"/>
        <end position="382"/>
    </location>
</feature>
<keyword evidence="3" id="KW-0067">ATP-binding</keyword>
<organism evidence="11 12">
    <name type="scientific">Trametes pubescens</name>
    <name type="common">White-rot fungus</name>
    <dbReference type="NCBI Taxonomy" id="154538"/>
    <lineage>
        <taxon>Eukaryota</taxon>
        <taxon>Fungi</taxon>
        <taxon>Dikarya</taxon>
        <taxon>Basidiomycota</taxon>
        <taxon>Agaricomycotina</taxon>
        <taxon>Agaricomycetes</taxon>
        <taxon>Polyporales</taxon>
        <taxon>Polyporaceae</taxon>
        <taxon>Trametes</taxon>
    </lineage>
</organism>
<gene>
    <name evidence="11" type="ORF">TRAPUB_2110</name>
</gene>
<keyword evidence="2" id="KW-0547">Nucleotide-binding</keyword>
<dbReference type="AlphaFoldDB" id="A0A1M2VHN3"/>
<sequence length="813" mass="88796">MARTAVPSRLRPQQSSAPQRRPKLSHDDLELLAKKMRETYGWNTDPKPFQLAGVQAQLEGVDMIIQASTGAGKTAIAAGPHLMSTSIDDVMIQRILSSTYQIVLISPEMLQSRTFINRILRNTKFARQILSVVVDEAHCISHWGANFRKKYGSLGIIRAFLARGTPIIAFSATLTPRVRRDVSSKLHFPKSGGAFLNVGNDRPNVSIVVRACEHPMNSLADLDFVVPPGISRDPSAISKTYLYSDNINIGSDIVDYLRARLISQCQMDPDIAAAAIRPFNATMSHKYRTESIDHFRRGLIRVLVCTDAAGMGCNVSDVDVVVQWKLPATLSNFIQRAGRAARSSTRTGLAVLLVERSAFASDISRAPRASRGRAPPGKQQTGPVPAQPDPTNPPHLVKKLSAKESKAAKKKYAEAHGIKRGSQGGECDAPPDGDQPPLNPDSADEGLITFIQSVECRRTVWAKVYDSQPSRASSTDLTAPCCDICDPLLLDRTRPGPSTRVDKPKTVKRGQPVPEFSAALQQWCNRVYARDHQGSQWDATAILDSTLIEGLTSVGPLDKKKLTTMLQASWIWWDEYGNELATLVSPWQIPVVPLERTSKKAKRPVSGLVSSRAKRARLGFTAGDNESPFASLEWTEPLTEAAFEDVARAPHPSAVDYSPPAVLTWTSNITATWYEGDLDTASHTITRTEQPAFEDDGSDAMEVAVPDAPHSFEEPDYAGFTKYDILSSPVSSPPPFQPSSTPESRRLSHSANDVFSAHLYGMPAVGTAHVQEASAHAMMQWPHGALPSQPVMPATSLFGRFACPAHRGNLSRQ</sequence>
<dbReference type="OMA" id="ATFRDEY"/>
<evidence type="ECO:0000256" key="8">
    <source>
        <dbReference type="SAM" id="MobiDB-lite"/>
    </source>
</evidence>
<dbReference type="Proteomes" id="UP000184267">
    <property type="component" value="Unassembled WGS sequence"/>
</dbReference>
<dbReference type="EC" id="5.6.2.4" evidence="7"/>
<name>A0A1M2VHN3_TRAPU</name>
<evidence type="ECO:0000256" key="5">
    <source>
        <dbReference type="ARBA" id="ARBA00023235"/>
    </source>
</evidence>
<keyword evidence="4" id="KW-0238">DNA-binding</keyword>
<evidence type="ECO:0000256" key="3">
    <source>
        <dbReference type="ARBA" id="ARBA00022840"/>
    </source>
</evidence>
<dbReference type="OrthoDB" id="3238224at2759"/>
<feature type="domain" description="Helicase ATP-binding" evidence="9">
    <location>
        <begin position="93"/>
        <end position="192"/>
    </location>
</feature>
<evidence type="ECO:0000259" key="10">
    <source>
        <dbReference type="PROSITE" id="PS51194"/>
    </source>
</evidence>
<dbReference type="GO" id="GO:0043138">
    <property type="term" value="F:3'-5' DNA helicase activity"/>
    <property type="evidence" value="ECO:0007669"/>
    <property type="project" value="UniProtKB-EC"/>
</dbReference>
<dbReference type="GO" id="GO:0005524">
    <property type="term" value="F:ATP binding"/>
    <property type="evidence" value="ECO:0007669"/>
    <property type="project" value="UniProtKB-KW"/>
</dbReference>
<keyword evidence="11" id="KW-0347">Helicase</keyword>
<dbReference type="GO" id="GO:0000724">
    <property type="term" value="P:double-strand break repair via homologous recombination"/>
    <property type="evidence" value="ECO:0007669"/>
    <property type="project" value="TreeGrafter"/>
</dbReference>
<proteinExistence type="inferred from homology"/>
<dbReference type="InterPro" id="IPR014001">
    <property type="entry name" value="Helicase_ATP-bd"/>
</dbReference>
<evidence type="ECO:0000256" key="4">
    <source>
        <dbReference type="ARBA" id="ARBA00023125"/>
    </source>
</evidence>
<dbReference type="Pfam" id="PF00271">
    <property type="entry name" value="Helicase_C"/>
    <property type="match status" value="1"/>
</dbReference>
<dbReference type="GO" id="GO:0003677">
    <property type="term" value="F:DNA binding"/>
    <property type="evidence" value="ECO:0007669"/>
    <property type="project" value="UniProtKB-KW"/>
</dbReference>
<dbReference type="PROSITE" id="PS51194">
    <property type="entry name" value="HELICASE_CTER"/>
    <property type="match status" value="1"/>
</dbReference>
<comment type="catalytic activity">
    <reaction evidence="6">
        <text>Couples ATP hydrolysis with the unwinding of duplex DNA by translocating in the 3'-5' direction.</text>
        <dbReference type="EC" id="5.6.2.4"/>
    </reaction>
</comment>
<reference evidence="11 12" key="1">
    <citation type="submission" date="2016-10" db="EMBL/GenBank/DDBJ databases">
        <title>Genome sequence of the basidiomycete white-rot fungus Trametes pubescens.</title>
        <authorList>
            <person name="Makela M.R."/>
            <person name="Granchi Z."/>
            <person name="Peng M."/>
            <person name="De Vries R.P."/>
            <person name="Grigoriev I."/>
            <person name="Riley R."/>
            <person name="Hilden K."/>
        </authorList>
    </citation>
    <scope>NUCLEOTIDE SEQUENCE [LARGE SCALE GENOMIC DNA]</scope>
    <source>
        <strain evidence="11 12">FBCC735</strain>
    </source>
</reference>
<comment type="caution">
    <text evidence="11">The sequence shown here is derived from an EMBL/GenBank/DDBJ whole genome shotgun (WGS) entry which is preliminary data.</text>
</comment>
<dbReference type="GO" id="GO:0005737">
    <property type="term" value="C:cytoplasm"/>
    <property type="evidence" value="ECO:0007669"/>
    <property type="project" value="TreeGrafter"/>
</dbReference>
<feature type="region of interest" description="Disordered" evidence="8">
    <location>
        <begin position="1"/>
        <end position="26"/>
    </location>
</feature>
<dbReference type="EMBL" id="MNAD01001225">
    <property type="protein sequence ID" value="OJT07078.1"/>
    <property type="molecule type" value="Genomic_DNA"/>
</dbReference>
<dbReference type="InterPro" id="IPR011545">
    <property type="entry name" value="DEAD/DEAH_box_helicase_dom"/>
</dbReference>
<evidence type="ECO:0000256" key="6">
    <source>
        <dbReference type="ARBA" id="ARBA00034617"/>
    </source>
</evidence>
<feature type="region of interest" description="Disordered" evidence="8">
    <location>
        <begin position="729"/>
        <end position="748"/>
    </location>
</feature>
<evidence type="ECO:0000256" key="2">
    <source>
        <dbReference type="ARBA" id="ARBA00022741"/>
    </source>
</evidence>
<dbReference type="GO" id="GO:0005694">
    <property type="term" value="C:chromosome"/>
    <property type="evidence" value="ECO:0007669"/>
    <property type="project" value="TreeGrafter"/>
</dbReference>
<dbReference type="Gene3D" id="3.40.50.300">
    <property type="entry name" value="P-loop containing nucleotide triphosphate hydrolases"/>
    <property type="match status" value="2"/>
</dbReference>
<dbReference type="PANTHER" id="PTHR13710:SF105">
    <property type="entry name" value="ATP-DEPENDENT DNA HELICASE Q1"/>
    <property type="match status" value="1"/>
</dbReference>
<dbReference type="SMART" id="SM00487">
    <property type="entry name" value="DEXDc"/>
    <property type="match status" value="1"/>
</dbReference>
<evidence type="ECO:0000313" key="12">
    <source>
        <dbReference type="Proteomes" id="UP000184267"/>
    </source>
</evidence>
<keyword evidence="11" id="KW-0378">Hydrolase</keyword>
<dbReference type="PROSITE" id="PS51192">
    <property type="entry name" value="HELICASE_ATP_BIND_1"/>
    <property type="match status" value="1"/>
</dbReference>
<comment type="similarity">
    <text evidence="1">Belongs to the helicase family. RecQ subfamily.</text>
</comment>
<accession>A0A1M2VHN3</accession>
<dbReference type="STRING" id="154538.A0A1M2VHN3"/>
<keyword evidence="12" id="KW-1185">Reference proteome</keyword>
<dbReference type="Pfam" id="PF00270">
    <property type="entry name" value="DEAD"/>
    <property type="match status" value="1"/>
</dbReference>
<dbReference type="InterPro" id="IPR027417">
    <property type="entry name" value="P-loop_NTPase"/>
</dbReference>